<dbReference type="SMART" id="SM00980">
    <property type="entry name" value="THAP"/>
    <property type="match status" value="1"/>
</dbReference>
<dbReference type="GO" id="GO:0003677">
    <property type="term" value="F:DNA binding"/>
    <property type="evidence" value="ECO:0007669"/>
    <property type="project" value="UniProtKB-KW"/>
</dbReference>
<feature type="domain" description="THAP-type" evidence="5">
    <location>
        <begin position="3"/>
        <end position="64"/>
    </location>
</feature>
<dbReference type="AlphaFoldDB" id="A0AAW2EM28"/>
<keyword evidence="3" id="KW-0862">Zinc</keyword>
<keyword evidence="2" id="KW-0863">Zinc-finger</keyword>
<keyword evidence="4" id="KW-0238">DNA-binding</keyword>
<sequence>MVRHCCVPGCTSNINIPLHRFPKDLAQLRICTEHFSEDMFLKDRARRCLKENAIPSFTTAANIETCASKNVQEDPIAKSRGEEMQKNIAQKKLIIKKQRRKLKKKST</sequence>
<evidence type="ECO:0000313" key="7">
    <source>
        <dbReference type="Proteomes" id="UP001430953"/>
    </source>
</evidence>
<dbReference type="SUPFAM" id="SSF57716">
    <property type="entry name" value="Glucocorticoid receptor-like (DNA-binding domain)"/>
    <property type="match status" value="1"/>
</dbReference>
<dbReference type="GO" id="GO:0008270">
    <property type="term" value="F:zinc ion binding"/>
    <property type="evidence" value="ECO:0007669"/>
    <property type="project" value="UniProtKB-KW"/>
</dbReference>
<evidence type="ECO:0000256" key="1">
    <source>
        <dbReference type="ARBA" id="ARBA00022723"/>
    </source>
</evidence>
<gene>
    <name evidence="6" type="ORF">PUN28_017875</name>
</gene>
<keyword evidence="1" id="KW-0479">Metal-binding</keyword>
<reference evidence="6 7" key="1">
    <citation type="submission" date="2023-03" db="EMBL/GenBank/DDBJ databases">
        <title>High recombination rates correlate with genetic variation in Cardiocondyla obscurior ants.</title>
        <authorList>
            <person name="Errbii M."/>
        </authorList>
    </citation>
    <scope>NUCLEOTIDE SEQUENCE [LARGE SCALE GENOMIC DNA]</scope>
    <source>
        <strain evidence="6">Alpha-2009</strain>
        <tissue evidence="6">Whole body</tissue>
    </source>
</reference>
<dbReference type="Pfam" id="PF05485">
    <property type="entry name" value="THAP"/>
    <property type="match status" value="1"/>
</dbReference>
<comment type="caution">
    <text evidence="6">The sequence shown here is derived from an EMBL/GenBank/DDBJ whole genome shotgun (WGS) entry which is preliminary data.</text>
</comment>
<dbReference type="InterPro" id="IPR006612">
    <property type="entry name" value="THAP_Znf"/>
</dbReference>
<protein>
    <recommendedName>
        <fullName evidence="5">THAP-type domain-containing protein</fullName>
    </recommendedName>
</protein>
<evidence type="ECO:0000259" key="5">
    <source>
        <dbReference type="SMART" id="SM00980"/>
    </source>
</evidence>
<name>A0AAW2EM28_9HYME</name>
<evidence type="ECO:0000256" key="2">
    <source>
        <dbReference type="ARBA" id="ARBA00022771"/>
    </source>
</evidence>
<organism evidence="6 7">
    <name type="scientific">Cardiocondyla obscurior</name>
    <dbReference type="NCBI Taxonomy" id="286306"/>
    <lineage>
        <taxon>Eukaryota</taxon>
        <taxon>Metazoa</taxon>
        <taxon>Ecdysozoa</taxon>
        <taxon>Arthropoda</taxon>
        <taxon>Hexapoda</taxon>
        <taxon>Insecta</taxon>
        <taxon>Pterygota</taxon>
        <taxon>Neoptera</taxon>
        <taxon>Endopterygota</taxon>
        <taxon>Hymenoptera</taxon>
        <taxon>Apocrita</taxon>
        <taxon>Aculeata</taxon>
        <taxon>Formicoidea</taxon>
        <taxon>Formicidae</taxon>
        <taxon>Myrmicinae</taxon>
        <taxon>Cardiocondyla</taxon>
    </lineage>
</organism>
<accession>A0AAW2EM28</accession>
<proteinExistence type="predicted"/>
<evidence type="ECO:0000256" key="3">
    <source>
        <dbReference type="ARBA" id="ARBA00022833"/>
    </source>
</evidence>
<evidence type="ECO:0000256" key="4">
    <source>
        <dbReference type="ARBA" id="ARBA00023125"/>
    </source>
</evidence>
<evidence type="ECO:0000313" key="6">
    <source>
        <dbReference type="EMBL" id="KAL0103838.1"/>
    </source>
</evidence>
<keyword evidence="7" id="KW-1185">Reference proteome</keyword>
<dbReference type="Proteomes" id="UP001430953">
    <property type="component" value="Unassembled WGS sequence"/>
</dbReference>
<dbReference type="EMBL" id="JADYXP020000021">
    <property type="protein sequence ID" value="KAL0103838.1"/>
    <property type="molecule type" value="Genomic_DNA"/>
</dbReference>